<proteinExistence type="predicted"/>
<dbReference type="EMBL" id="LMTZ01000128">
    <property type="protein sequence ID" value="KST64111.1"/>
    <property type="molecule type" value="Genomic_DNA"/>
</dbReference>
<dbReference type="Gene3D" id="3.40.190.10">
    <property type="entry name" value="Periplasmic binding protein-like II"/>
    <property type="match status" value="2"/>
</dbReference>
<dbReference type="CDD" id="cd13566">
    <property type="entry name" value="PBP2_phosphate"/>
    <property type="match status" value="1"/>
</dbReference>
<evidence type="ECO:0000313" key="6">
    <source>
        <dbReference type="EMBL" id="KST64111.1"/>
    </source>
</evidence>
<keyword evidence="2" id="KW-0812">Transmembrane</keyword>
<dbReference type="PANTHER" id="PTHR30570:SF1">
    <property type="entry name" value="PHOSPHATE-BINDING PROTEIN PSTS"/>
    <property type="match status" value="1"/>
</dbReference>
<dbReference type="InterPro" id="IPR050811">
    <property type="entry name" value="Phosphate_ABC_transporter"/>
</dbReference>
<evidence type="ECO:0008006" key="8">
    <source>
        <dbReference type="Google" id="ProtNLM"/>
    </source>
</evidence>
<evidence type="ECO:0000313" key="7">
    <source>
        <dbReference type="Proteomes" id="UP000053372"/>
    </source>
</evidence>
<dbReference type="InterPro" id="IPR024983">
    <property type="entry name" value="CHAT_dom"/>
</dbReference>
<feature type="domain" description="CHAT" evidence="3">
    <location>
        <begin position="183"/>
        <end position="335"/>
    </location>
</feature>
<dbReference type="Pfam" id="PF12849">
    <property type="entry name" value="PBP_like_2"/>
    <property type="match status" value="1"/>
</dbReference>
<evidence type="ECO:0000313" key="5">
    <source>
        <dbReference type="EMBL" id="KST62292.1"/>
    </source>
</evidence>
<dbReference type="InterPro" id="IPR024370">
    <property type="entry name" value="PBP_domain"/>
</dbReference>
<dbReference type="RefSeq" id="WP_027843775.1">
    <property type="nucleotide sequence ID" value="NZ_LMTZ01000128.1"/>
</dbReference>
<dbReference type="SUPFAM" id="SSF53850">
    <property type="entry name" value="Periplasmic binding protein-like II"/>
    <property type="match status" value="1"/>
</dbReference>
<gene>
    <name evidence="5" type="ORF">BC008_08970</name>
    <name evidence="6" type="ORF">BC008_15815</name>
</gene>
<name>A0A0V7ZCP4_9CYAN</name>
<feature type="transmembrane region" description="Helical" evidence="2">
    <location>
        <begin position="403"/>
        <end position="424"/>
    </location>
</feature>
<dbReference type="PANTHER" id="PTHR30570">
    <property type="entry name" value="PERIPLASMIC PHOSPHATE BINDING COMPONENT OF PHOSPHATE ABC TRANSPORTER"/>
    <property type="match status" value="1"/>
</dbReference>
<evidence type="ECO:0000256" key="1">
    <source>
        <dbReference type="ARBA" id="ARBA00022729"/>
    </source>
</evidence>
<reference evidence="5 7" key="1">
    <citation type="journal article" date="2015" name="Genome Announc.">
        <title>Draft Genome of the Euendolithic (true boring) Cyanobacterium Mastigocoleus testarum strain BC008.</title>
        <authorList>
            <person name="Guida B.S."/>
            <person name="Garcia-Pichel F."/>
        </authorList>
    </citation>
    <scope>NUCLEOTIDE SEQUENCE [LARGE SCALE GENOMIC DNA]</scope>
    <source>
        <strain evidence="5 7">BC008</strain>
    </source>
</reference>
<dbReference type="EMBL" id="LMTZ01000160">
    <property type="protein sequence ID" value="KST62292.1"/>
    <property type="molecule type" value="Genomic_DNA"/>
</dbReference>
<evidence type="ECO:0000256" key="2">
    <source>
        <dbReference type="SAM" id="Phobius"/>
    </source>
</evidence>
<dbReference type="Proteomes" id="UP000053372">
    <property type="component" value="Unassembled WGS sequence"/>
</dbReference>
<keyword evidence="2" id="KW-1133">Transmembrane helix</keyword>
<keyword evidence="1" id="KW-0732">Signal</keyword>
<accession>A0A0V7ZCP4</accession>
<comment type="caution">
    <text evidence="5">The sequence shown here is derived from an EMBL/GenBank/DDBJ whole genome shotgun (WGS) entry which is preliminary data.</text>
</comment>
<evidence type="ECO:0000259" key="3">
    <source>
        <dbReference type="Pfam" id="PF12770"/>
    </source>
</evidence>
<protein>
    <recommendedName>
        <fullName evidence="8">Phosphate ABC transporter substrate-binding protein</fullName>
    </recommendedName>
</protein>
<sequence length="746" mass="85651">MILLKLKFRENHQPKGWNVELSVEQLEVETEGFLLSLPLELESSLRQWQSAYYQIKSVRACIAPKPGIRLIPKSVANYYNPEDAIAVKKRLNQWLNSGDLRWKPILNKLVEIAQQLKQIDEETSVIIETEDTLLQHLPWEEWDIFQKYYPQAGIALSIPKNLNKIIINSLPKSKEIRILLVIGRSNNIIREDLEFIEDLKENGASVVCLMQPSFKELHEALRDKIGFHIFIFTGHSGKKDDESIGWIELNEKDSFSIEQLIEGLKKTIEKGLQLVIFNGCDGLELAQQLSQLNLPQSIVMQEPLPNLAAIEFLKYFFRNFAQNKSIFTAVHTARKYLEYFQFDDFHQTCYPGANRLPTIYLSPEIDIFSWDEMTDEKTFNSIIFKKRENLKYRQSQIINIRNLWNLFYVIVAFLVLGSALLYVYETPFTESTEDEVIETKQNDFDSINLPKGSWRYGGSTSWVPIREKFEEAIKNTHPQFKLKYTDSSVDAPGSGTGIKMLLNNELDFSLSSRSLTNSERQKAKEQGFRLQQIPVVIDGIALAVNPSLNISGLTVAQLRDIYTGKIRNWENFGGPDLPITVYSRHPKESGTVEFFKHKILRDESFGDNVKFVSFTTRALKKVGVEPGAIYYASASEVIPQCSVKSLAIGERSDQLITPYKRPFIPLSQCPRPRNQVNLQAFQTHRYPISRPLYIITKINEDIKSKTIKDQNKHEAAKAYAKLFATNQGHTLIQEAEFIPILNAKNK</sequence>
<organism evidence="5 7">
    <name type="scientific">Mastigocoleus testarum BC008</name>
    <dbReference type="NCBI Taxonomy" id="371196"/>
    <lineage>
        <taxon>Bacteria</taxon>
        <taxon>Bacillati</taxon>
        <taxon>Cyanobacteriota</taxon>
        <taxon>Cyanophyceae</taxon>
        <taxon>Nostocales</taxon>
        <taxon>Hapalosiphonaceae</taxon>
        <taxon>Mastigocoleus</taxon>
    </lineage>
</organism>
<dbReference type="AlphaFoldDB" id="A0A0V7ZCP4"/>
<dbReference type="OrthoDB" id="506979at2"/>
<evidence type="ECO:0000259" key="4">
    <source>
        <dbReference type="Pfam" id="PF12849"/>
    </source>
</evidence>
<keyword evidence="7" id="KW-1185">Reference proteome</keyword>
<keyword evidence="2" id="KW-0472">Membrane</keyword>
<feature type="domain" description="PBP" evidence="4">
    <location>
        <begin position="455"/>
        <end position="724"/>
    </location>
</feature>
<dbReference type="Pfam" id="PF12770">
    <property type="entry name" value="CHAT"/>
    <property type="match status" value="1"/>
</dbReference>